<accession>A0A7J7JR98</accession>
<dbReference type="AlphaFoldDB" id="A0A7J7JR98"/>
<evidence type="ECO:0000256" key="1">
    <source>
        <dbReference type="SAM" id="Coils"/>
    </source>
</evidence>
<sequence>MFQILFDVKSCLFIFMQYRAQARASPLRSTTEVDSEKLRSLKEELKTSKDSLEKVNREFQAYRKEQRDEERKLSNELEEVKKERTEIKLNNAKLTTQLDYSMESSKVIEKNVVAYKQEISALRTKAEQYSNLVAKNESLVENLRADLSRAQESSVKFDVANQQAKNEVEMLKAVNRRLQVEADTAKKDYNLQLQMLSNLQSIQTSIESSNVEMKAHYQHRLEQSLSDNQALEKQIVSLKEDMKTVESHQAAEVTSWKEKVESLNQQLASSQEKLLKAIDEQKHHRQTSAARVGGDDSDAAAAQSGDSQDLRHAKSEIEALKDQLRLSGEASDEYRVAADRLELTLRELTAVSQQTQETLERKVAQQQAEMEEQAGKLKC</sequence>
<protein>
    <submittedName>
        <fullName evidence="3">TPR</fullName>
    </submittedName>
</protein>
<name>A0A7J7JR98_BUGNE</name>
<keyword evidence="1" id="KW-0175">Coiled coil</keyword>
<dbReference type="Proteomes" id="UP000593567">
    <property type="component" value="Unassembled WGS sequence"/>
</dbReference>
<proteinExistence type="predicted"/>
<keyword evidence="4" id="KW-1185">Reference proteome</keyword>
<feature type="region of interest" description="Disordered" evidence="2">
    <location>
        <begin position="280"/>
        <end position="311"/>
    </location>
</feature>
<feature type="coiled-coil region" evidence="1">
    <location>
        <begin position="35"/>
        <end position="188"/>
    </location>
</feature>
<dbReference type="PANTHER" id="PTHR18898:SF2">
    <property type="entry name" value="NUCLEOPROTEIN TPR"/>
    <property type="match status" value="1"/>
</dbReference>
<organism evidence="3 4">
    <name type="scientific">Bugula neritina</name>
    <name type="common">Brown bryozoan</name>
    <name type="synonym">Sertularia neritina</name>
    <dbReference type="NCBI Taxonomy" id="10212"/>
    <lineage>
        <taxon>Eukaryota</taxon>
        <taxon>Metazoa</taxon>
        <taxon>Spiralia</taxon>
        <taxon>Lophotrochozoa</taxon>
        <taxon>Bryozoa</taxon>
        <taxon>Gymnolaemata</taxon>
        <taxon>Cheilostomatida</taxon>
        <taxon>Flustrina</taxon>
        <taxon>Buguloidea</taxon>
        <taxon>Bugulidae</taxon>
        <taxon>Bugula</taxon>
    </lineage>
</organism>
<dbReference type="EMBL" id="VXIV02001898">
    <property type="protein sequence ID" value="KAF6028882.1"/>
    <property type="molecule type" value="Genomic_DNA"/>
</dbReference>
<gene>
    <name evidence="3" type="ORF">EB796_012814</name>
</gene>
<dbReference type="GO" id="GO:0005643">
    <property type="term" value="C:nuclear pore"/>
    <property type="evidence" value="ECO:0007669"/>
    <property type="project" value="TreeGrafter"/>
</dbReference>
<dbReference type="GO" id="GO:1901673">
    <property type="term" value="P:regulation of mitotic spindle assembly"/>
    <property type="evidence" value="ECO:0007669"/>
    <property type="project" value="TreeGrafter"/>
</dbReference>
<feature type="coiled-coil region" evidence="1">
    <location>
        <begin position="214"/>
        <end position="280"/>
    </location>
</feature>
<evidence type="ECO:0000256" key="2">
    <source>
        <dbReference type="SAM" id="MobiDB-lite"/>
    </source>
</evidence>
<reference evidence="3" key="1">
    <citation type="submission" date="2020-06" db="EMBL/GenBank/DDBJ databases">
        <title>Draft genome of Bugula neritina, a colonial animal packing powerful symbionts and potential medicines.</title>
        <authorList>
            <person name="Rayko M."/>
        </authorList>
    </citation>
    <scope>NUCLEOTIDE SEQUENCE [LARGE SCALE GENOMIC DNA]</scope>
    <source>
        <strain evidence="3">Kwan_BN1</strain>
    </source>
</reference>
<feature type="coiled-coil region" evidence="1">
    <location>
        <begin position="338"/>
        <end position="376"/>
    </location>
</feature>
<comment type="caution">
    <text evidence="3">The sequence shown here is derived from an EMBL/GenBank/DDBJ whole genome shotgun (WGS) entry which is preliminary data.</text>
</comment>
<evidence type="ECO:0000313" key="3">
    <source>
        <dbReference type="EMBL" id="KAF6028882.1"/>
    </source>
</evidence>
<dbReference type="GO" id="GO:0017056">
    <property type="term" value="F:structural constituent of nuclear pore"/>
    <property type="evidence" value="ECO:0007669"/>
    <property type="project" value="TreeGrafter"/>
</dbReference>
<dbReference type="OrthoDB" id="343070at2759"/>
<dbReference type="PANTHER" id="PTHR18898">
    <property type="entry name" value="NUCLEOPROTEIN TPR-RELATED"/>
    <property type="match status" value="1"/>
</dbReference>
<evidence type="ECO:0000313" key="4">
    <source>
        <dbReference type="Proteomes" id="UP000593567"/>
    </source>
</evidence>
<dbReference type="GO" id="GO:0006406">
    <property type="term" value="P:mRNA export from nucleus"/>
    <property type="evidence" value="ECO:0007669"/>
    <property type="project" value="TreeGrafter"/>
</dbReference>